<name>A0A072PSC9_9EURO</name>
<evidence type="ECO:0000256" key="4">
    <source>
        <dbReference type="ARBA" id="ARBA00022801"/>
    </source>
</evidence>
<dbReference type="GeneID" id="25275675"/>
<evidence type="ECO:0000256" key="1">
    <source>
        <dbReference type="ARBA" id="ARBA00008780"/>
    </source>
</evidence>
<accession>A0A072PSC9</accession>
<dbReference type="GO" id="GO:0005783">
    <property type="term" value="C:endoplasmic reticulum"/>
    <property type="evidence" value="ECO:0007669"/>
    <property type="project" value="TreeGrafter"/>
</dbReference>
<evidence type="ECO:0000256" key="7">
    <source>
        <dbReference type="ARBA" id="ARBA00023180"/>
    </source>
</evidence>
<dbReference type="Gene3D" id="3.40.1090.10">
    <property type="entry name" value="Cytosolic phospholipase A2 catalytic domain"/>
    <property type="match status" value="1"/>
</dbReference>
<evidence type="ECO:0000313" key="12">
    <source>
        <dbReference type="EMBL" id="KEF62751.1"/>
    </source>
</evidence>
<sequence length="664" mass="70556">MKAALAVSLVAALSAGANGGASNIKSHVSPVLLTSSSGNPIAAGDAYLEGLTTFGRLRRALPNSPNGYTPSFLDCPSDAPSVRSAAQLSPAETSWLEKRRNNTVQPMRDLLTRLNIEGFDAGSYIDRVANNASELPNIGLAMSGGGWRALMNGAGAIKAFDSRTENNTGNGQLGGLLQSATYLAGLSGGGWLVGSIFINNYTTVGALQADDSGSVWEFENSVLEGPDEGGLQILDTAQYYASLSDSVTGKRDAGFDISLTDVWGRALSFQLINATDGGPAYTWSSISLAQDFQDANTPFPVLVADARAPGETLIPGNTTVYEFNAFEMGTWDPTAYGFIPMQYLGTNFTSGRVPNNDQCVVGFDNAGFIMGTSSSLFNQFLLNLNGTDIPESLRGIIDSILSTLSSENNDIADYTPNPFFHYQPDTNPSANSSRLTLVDGGEDLQNIPLHPLIQPNRHVDVIFAVDSSADTNYFWPNATALVATYQRSLADVANGTAFPSIPDQNTIVNLGLNTHPTFFGCETANMTDGINVPLIVYIPNSPYITFSNFSTFSLETNNTYRDAVILNGQNVATMGNGTVDETWPVCVGCAILSRSLERTGTDVPDACSQCFQRFCWDGTVNSTQPPPYEPTPVLGQINIQSSAATRSINWLTVGIAGAVAIASL</sequence>
<dbReference type="CDD" id="cd07203">
    <property type="entry name" value="cPLA2_Fungal_PLB"/>
    <property type="match status" value="1"/>
</dbReference>
<keyword evidence="4 9" id="KW-0378">Hydrolase</keyword>
<keyword evidence="5 9" id="KW-0442">Lipid degradation</keyword>
<dbReference type="Pfam" id="PF01735">
    <property type="entry name" value="PLA2_B"/>
    <property type="match status" value="1"/>
</dbReference>
<dbReference type="Proteomes" id="UP000027920">
    <property type="component" value="Unassembled WGS sequence"/>
</dbReference>
<feature type="chain" id="PRO_5005104204" description="Lysophospholipase" evidence="10">
    <location>
        <begin position="20"/>
        <end position="664"/>
    </location>
</feature>
<comment type="similarity">
    <text evidence="1 10">Belongs to the lysophospholipase family.</text>
</comment>
<dbReference type="GO" id="GO:0046475">
    <property type="term" value="P:glycerophospholipid catabolic process"/>
    <property type="evidence" value="ECO:0007669"/>
    <property type="project" value="TreeGrafter"/>
</dbReference>
<evidence type="ECO:0000256" key="6">
    <source>
        <dbReference type="ARBA" id="ARBA00023098"/>
    </source>
</evidence>
<organism evidence="12 13">
    <name type="scientific">Exophiala aquamarina CBS 119918</name>
    <dbReference type="NCBI Taxonomy" id="1182545"/>
    <lineage>
        <taxon>Eukaryota</taxon>
        <taxon>Fungi</taxon>
        <taxon>Dikarya</taxon>
        <taxon>Ascomycota</taxon>
        <taxon>Pezizomycotina</taxon>
        <taxon>Eurotiomycetes</taxon>
        <taxon>Chaetothyriomycetidae</taxon>
        <taxon>Chaetothyriales</taxon>
        <taxon>Herpotrichiellaceae</taxon>
        <taxon>Exophiala</taxon>
    </lineage>
</organism>
<keyword evidence="3 10" id="KW-0732">Signal</keyword>
<dbReference type="PROSITE" id="PS51210">
    <property type="entry name" value="PLA2C"/>
    <property type="match status" value="1"/>
</dbReference>
<dbReference type="AlphaFoldDB" id="A0A072PSC9"/>
<keyword evidence="13" id="KW-1185">Reference proteome</keyword>
<dbReference type="PANTHER" id="PTHR10728:SF33">
    <property type="entry name" value="LYSOPHOSPHOLIPASE 1-RELATED"/>
    <property type="match status" value="1"/>
</dbReference>
<evidence type="ECO:0000256" key="5">
    <source>
        <dbReference type="ARBA" id="ARBA00022963"/>
    </source>
</evidence>
<dbReference type="RefSeq" id="XP_013265341.1">
    <property type="nucleotide sequence ID" value="XM_013409887.1"/>
</dbReference>
<gene>
    <name evidence="12" type="ORF">A1O9_00724</name>
</gene>
<evidence type="ECO:0000259" key="11">
    <source>
        <dbReference type="PROSITE" id="PS51210"/>
    </source>
</evidence>
<evidence type="ECO:0000256" key="10">
    <source>
        <dbReference type="RuleBase" id="RU362103"/>
    </source>
</evidence>
<evidence type="ECO:0000256" key="8">
    <source>
        <dbReference type="ARBA" id="ARBA00049531"/>
    </source>
</evidence>
<dbReference type="VEuPathDB" id="FungiDB:A1O9_00724"/>
<reference evidence="12 13" key="1">
    <citation type="submission" date="2013-03" db="EMBL/GenBank/DDBJ databases">
        <title>The Genome Sequence of Exophiala aquamarina CBS 119918.</title>
        <authorList>
            <consortium name="The Broad Institute Genomics Platform"/>
            <person name="Cuomo C."/>
            <person name="de Hoog S."/>
            <person name="Gorbushina A."/>
            <person name="Walker B."/>
            <person name="Young S.K."/>
            <person name="Zeng Q."/>
            <person name="Gargeya S."/>
            <person name="Fitzgerald M."/>
            <person name="Haas B."/>
            <person name="Abouelleil A."/>
            <person name="Allen A.W."/>
            <person name="Alvarado L."/>
            <person name="Arachchi H.M."/>
            <person name="Berlin A.M."/>
            <person name="Chapman S.B."/>
            <person name="Gainer-Dewar J."/>
            <person name="Goldberg J."/>
            <person name="Griggs A."/>
            <person name="Gujja S."/>
            <person name="Hansen M."/>
            <person name="Howarth C."/>
            <person name="Imamovic A."/>
            <person name="Ireland A."/>
            <person name="Larimer J."/>
            <person name="McCowan C."/>
            <person name="Murphy C."/>
            <person name="Pearson M."/>
            <person name="Poon T.W."/>
            <person name="Priest M."/>
            <person name="Roberts A."/>
            <person name="Saif S."/>
            <person name="Shea T."/>
            <person name="Sisk P."/>
            <person name="Sykes S."/>
            <person name="Wortman J."/>
            <person name="Nusbaum C."/>
            <person name="Birren B."/>
        </authorList>
    </citation>
    <scope>NUCLEOTIDE SEQUENCE [LARGE SCALE GENOMIC DNA]</scope>
    <source>
        <strain evidence="12 13">CBS 119918</strain>
    </source>
</reference>
<comment type="catalytic activity">
    <reaction evidence="8 10">
        <text>a 1-acyl-sn-glycero-3-phosphocholine + H2O = sn-glycerol 3-phosphocholine + a fatty acid + H(+)</text>
        <dbReference type="Rhea" id="RHEA:15177"/>
        <dbReference type="ChEBI" id="CHEBI:15377"/>
        <dbReference type="ChEBI" id="CHEBI:15378"/>
        <dbReference type="ChEBI" id="CHEBI:16870"/>
        <dbReference type="ChEBI" id="CHEBI:28868"/>
        <dbReference type="ChEBI" id="CHEBI:58168"/>
        <dbReference type="EC" id="3.1.1.5"/>
    </reaction>
</comment>
<dbReference type="InterPro" id="IPR002642">
    <property type="entry name" value="LysoPLipase_cat_dom"/>
</dbReference>
<feature type="signal peptide" evidence="10">
    <location>
        <begin position="1"/>
        <end position="19"/>
    </location>
</feature>
<dbReference type="SUPFAM" id="SSF52151">
    <property type="entry name" value="FabD/lysophospholipase-like"/>
    <property type="match status" value="1"/>
</dbReference>
<dbReference type="GO" id="GO:0004622">
    <property type="term" value="F:phosphatidylcholine lysophospholipase activity"/>
    <property type="evidence" value="ECO:0007669"/>
    <property type="project" value="UniProtKB-EC"/>
</dbReference>
<dbReference type="InterPro" id="IPR016035">
    <property type="entry name" value="Acyl_Trfase/lysoPLipase"/>
</dbReference>
<dbReference type="STRING" id="1182545.A0A072PSC9"/>
<dbReference type="GO" id="GO:0004623">
    <property type="term" value="F:phospholipase A2 activity"/>
    <property type="evidence" value="ECO:0007669"/>
    <property type="project" value="TreeGrafter"/>
</dbReference>
<evidence type="ECO:0000256" key="9">
    <source>
        <dbReference type="PROSITE-ProRule" id="PRU00555"/>
    </source>
</evidence>
<dbReference type="EC" id="3.1.1.5" evidence="2 10"/>
<dbReference type="OrthoDB" id="4084751at2759"/>
<keyword evidence="7" id="KW-0325">Glycoprotein</keyword>
<dbReference type="PANTHER" id="PTHR10728">
    <property type="entry name" value="CYTOSOLIC PHOSPHOLIPASE A2"/>
    <property type="match status" value="1"/>
</dbReference>
<evidence type="ECO:0000256" key="2">
    <source>
        <dbReference type="ARBA" id="ARBA00013274"/>
    </source>
</evidence>
<dbReference type="FunFam" id="3.40.1090.10:FF:000010">
    <property type="entry name" value="Lysophospholipase"/>
    <property type="match status" value="1"/>
</dbReference>
<feature type="domain" description="PLA2c" evidence="11">
    <location>
        <begin position="74"/>
        <end position="621"/>
    </location>
</feature>
<evidence type="ECO:0000256" key="3">
    <source>
        <dbReference type="ARBA" id="ARBA00022729"/>
    </source>
</evidence>
<dbReference type="GO" id="GO:0005829">
    <property type="term" value="C:cytosol"/>
    <property type="evidence" value="ECO:0007669"/>
    <property type="project" value="TreeGrafter"/>
</dbReference>
<dbReference type="SMART" id="SM00022">
    <property type="entry name" value="PLAc"/>
    <property type="match status" value="1"/>
</dbReference>
<comment type="caution">
    <text evidence="12">The sequence shown here is derived from an EMBL/GenBank/DDBJ whole genome shotgun (WGS) entry which is preliminary data.</text>
</comment>
<evidence type="ECO:0000313" key="13">
    <source>
        <dbReference type="Proteomes" id="UP000027920"/>
    </source>
</evidence>
<protein>
    <recommendedName>
        <fullName evidence="2 10">Lysophospholipase</fullName>
        <ecNumber evidence="2 10">3.1.1.5</ecNumber>
    </recommendedName>
</protein>
<keyword evidence="6 9" id="KW-0443">Lipid metabolism</keyword>
<dbReference type="EMBL" id="AMGV01000001">
    <property type="protein sequence ID" value="KEF62751.1"/>
    <property type="molecule type" value="Genomic_DNA"/>
</dbReference>
<proteinExistence type="inferred from homology"/>
<dbReference type="HOGENOM" id="CLU_014602_0_0_1"/>